<keyword evidence="4" id="KW-0539">Nucleus</keyword>
<dbReference type="OrthoDB" id="4822at2759"/>
<name>A0A9N9TT62_PHYSR</name>
<dbReference type="InterPro" id="IPR000061">
    <property type="entry name" value="Surp"/>
</dbReference>
<feature type="region of interest" description="Disordered" evidence="5">
    <location>
        <begin position="522"/>
        <end position="564"/>
    </location>
</feature>
<dbReference type="GO" id="GO:0008380">
    <property type="term" value="P:RNA splicing"/>
    <property type="evidence" value="ECO:0007669"/>
    <property type="project" value="UniProtKB-KW"/>
</dbReference>
<dbReference type="SUPFAM" id="SSF109905">
    <property type="entry name" value="Surp module (SWAP domain)"/>
    <property type="match status" value="1"/>
</dbReference>
<feature type="domain" description="SURP motif" evidence="6">
    <location>
        <begin position="463"/>
        <end position="505"/>
    </location>
</feature>
<feature type="compositionally biased region" description="Acidic residues" evidence="5">
    <location>
        <begin position="525"/>
        <end position="537"/>
    </location>
</feature>
<dbReference type="Gene3D" id="1.10.10.790">
    <property type="entry name" value="Surp module"/>
    <property type="match status" value="1"/>
</dbReference>
<keyword evidence="2" id="KW-0507">mRNA processing</keyword>
<dbReference type="GO" id="GO:0003723">
    <property type="term" value="F:RNA binding"/>
    <property type="evidence" value="ECO:0007669"/>
    <property type="project" value="InterPro"/>
</dbReference>
<sequence length="770" mass="85958">MSFKKSVDSTFQSKISRNDRFAQMSQQEKLIEQKKREILAKLEAKDKVVKVENKPKPEPCTSKPPPKSIDSDAANSEIKNVFSNDGSFLEQFKQMKEVKKTDTKYKSFNKSKGRHEKLSNDERSKSDRWNSRRSPSPRDGQPKRQSRFDNKTPNFESKITINTCFSSNLMRAPHHEPPTFDVPSLNVNTQDVTGQPLLKNIIQQQILSDRPVISASPVLLSIPPPQLVQSSTLVLNSTAPASILTTVNIPPPCLPTVELASIPPPNPIQIQNIPQPEPLNATNIPQPAPIQVQNIPTPASLQLNKIPTPKPLDLLSIPTPVDEGLSSADFIKNIPPPNKSVPPPIIQDAQIVLPHGAAMSVPPTQNVLIHNLPPPNGMDAFAAVTLALPLAAAPAIPSLMAQPILPPPGLINVNVSCPPPMLPFVTQPPPQMLGAVPPPGFKEEATVFPTGTPEYEAMASLGRMVAECGDAFEDVVRQRKEQDPRLWFLLDRDSTAYKEYRRFVDNVKIELRCSKEIKQPKAEDIYEPEMALEDNDDREMRIDNQSEESSDRKRKRRSRWGDQDCGVAPPVMVFAGAPPPLPQLSIPPHTQNQTPVFLSKLTRTDPGLIQYAINTYGSTNLTEEDWKKTEDNYKVSLIYQDMLKKKAETERLKMAGKNKYEYDSDEEIDGGTWEHKKREKVHDVDAELGAGSHQARRRQAPHRRLPAARRAEEVHGEDERDEGGPDALPFGLQGVPDQGGQRGFQDAAEARVVRRRGSRNERDWDHRTDQ</sequence>
<dbReference type="Pfam" id="PF01805">
    <property type="entry name" value="Surp"/>
    <property type="match status" value="1"/>
</dbReference>
<keyword evidence="8" id="KW-1185">Reference proteome</keyword>
<dbReference type="PANTHER" id="PTHR23340">
    <property type="entry name" value="ARGININE/SERINE RICH SPLICING FACTOR SF4/14"/>
    <property type="match status" value="1"/>
</dbReference>
<feature type="region of interest" description="Disordered" evidence="5">
    <location>
        <begin position="47"/>
        <end position="75"/>
    </location>
</feature>
<dbReference type="GO" id="GO:0006397">
    <property type="term" value="P:mRNA processing"/>
    <property type="evidence" value="ECO:0007669"/>
    <property type="project" value="UniProtKB-KW"/>
</dbReference>
<feature type="region of interest" description="Disordered" evidence="5">
    <location>
        <begin position="686"/>
        <end position="770"/>
    </location>
</feature>
<feature type="compositionally biased region" description="Basic residues" evidence="5">
    <location>
        <begin position="694"/>
        <end position="707"/>
    </location>
</feature>
<comment type="subcellular location">
    <subcellularLocation>
        <location evidence="1">Nucleus</location>
    </subcellularLocation>
</comment>
<reference evidence="7" key="1">
    <citation type="submission" date="2022-01" db="EMBL/GenBank/DDBJ databases">
        <authorList>
            <person name="King R."/>
        </authorList>
    </citation>
    <scope>NUCLEOTIDE SEQUENCE</scope>
</reference>
<dbReference type="InterPro" id="IPR040169">
    <property type="entry name" value="SUGP1/2"/>
</dbReference>
<gene>
    <name evidence="7" type="ORF">PHYEVI_LOCUS7664</name>
</gene>
<evidence type="ECO:0000259" key="6">
    <source>
        <dbReference type="Pfam" id="PF01805"/>
    </source>
</evidence>
<evidence type="ECO:0000256" key="3">
    <source>
        <dbReference type="ARBA" id="ARBA00023187"/>
    </source>
</evidence>
<feature type="compositionally biased region" description="Basic and acidic residues" evidence="5">
    <location>
        <begin position="748"/>
        <end position="770"/>
    </location>
</feature>
<dbReference type="GO" id="GO:0005654">
    <property type="term" value="C:nucleoplasm"/>
    <property type="evidence" value="ECO:0007669"/>
    <property type="project" value="TreeGrafter"/>
</dbReference>
<dbReference type="InterPro" id="IPR035967">
    <property type="entry name" value="SWAP/Surp_sf"/>
</dbReference>
<feature type="compositionally biased region" description="Basic and acidic residues" evidence="5">
    <location>
        <begin position="709"/>
        <end position="718"/>
    </location>
</feature>
<evidence type="ECO:0000313" key="7">
    <source>
        <dbReference type="EMBL" id="CAG9861322.1"/>
    </source>
</evidence>
<dbReference type="AlphaFoldDB" id="A0A9N9TT62"/>
<dbReference type="EMBL" id="OU900097">
    <property type="protein sequence ID" value="CAG9861322.1"/>
    <property type="molecule type" value="Genomic_DNA"/>
</dbReference>
<evidence type="ECO:0000313" key="8">
    <source>
        <dbReference type="Proteomes" id="UP001153712"/>
    </source>
</evidence>
<feature type="region of interest" description="Disordered" evidence="5">
    <location>
        <begin position="99"/>
        <end position="153"/>
    </location>
</feature>
<dbReference type="PANTHER" id="PTHR23340:SF0">
    <property type="entry name" value="SURP AND G-PATCH DOMAIN-CONTAINING PROTEIN 1 ISOFORM X1"/>
    <property type="match status" value="1"/>
</dbReference>
<organism evidence="7 8">
    <name type="scientific">Phyllotreta striolata</name>
    <name type="common">Striped flea beetle</name>
    <name type="synonym">Crioceris striolata</name>
    <dbReference type="NCBI Taxonomy" id="444603"/>
    <lineage>
        <taxon>Eukaryota</taxon>
        <taxon>Metazoa</taxon>
        <taxon>Ecdysozoa</taxon>
        <taxon>Arthropoda</taxon>
        <taxon>Hexapoda</taxon>
        <taxon>Insecta</taxon>
        <taxon>Pterygota</taxon>
        <taxon>Neoptera</taxon>
        <taxon>Endopterygota</taxon>
        <taxon>Coleoptera</taxon>
        <taxon>Polyphaga</taxon>
        <taxon>Cucujiformia</taxon>
        <taxon>Chrysomeloidea</taxon>
        <taxon>Chrysomelidae</taxon>
        <taxon>Galerucinae</taxon>
        <taxon>Alticini</taxon>
        <taxon>Phyllotreta</taxon>
    </lineage>
</organism>
<evidence type="ECO:0000256" key="4">
    <source>
        <dbReference type="ARBA" id="ARBA00023242"/>
    </source>
</evidence>
<feature type="compositionally biased region" description="Basic and acidic residues" evidence="5">
    <location>
        <begin position="47"/>
        <end position="57"/>
    </location>
</feature>
<evidence type="ECO:0000256" key="1">
    <source>
        <dbReference type="ARBA" id="ARBA00004123"/>
    </source>
</evidence>
<protein>
    <recommendedName>
        <fullName evidence="6">SURP motif domain-containing protein</fullName>
    </recommendedName>
</protein>
<proteinExistence type="predicted"/>
<accession>A0A9N9TT62</accession>
<feature type="compositionally biased region" description="Basic and acidic residues" evidence="5">
    <location>
        <begin position="116"/>
        <end position="130"/>
    </location>
</feature>
<keyword evidence="3" id="KW-0508">mRNA splicing</keyword>
<feature type="compositionally biased region" description="Basic and acidic residues" evidence="5">
    <location>
        <begin position="140"/>
        <end position="150"/>
    </location>
</feature>
<evidence type="ECO:0000256" key="2">
    <source>
        <dbReference type="ARBA" id="ARBA00022664"/>
    </source>
</evidence>
<evidence type="ECO:0000256" key="5">
    <source>
        <dbReference type="SAM" id="MobiDB-lite"/>
    </source>
</evidence>
<dbReference type="Proteomes" id="UP001153712">
    <property type="component" value="Chromosome 4"/>
</dbReference>